<dbReference type="Proteomes" id="UP000049855">
    <property type="component" value="Unassembled WGS sequence"/>
</dbReference>
<name>A0A0U1L697_9FIRM</name>
<dbReference type="Pfam" id="PF02371">
    <property type="entry name" value="Transposase_20"/>
    <property type="match status" value="1"/>
</dbReference>
<dbReference type="GO" id="GO:0004803">
    <property type="term" value="F:transposase activity"/>
    <property type="evidence" value="ECO:0007669"/>
    <property type="project" value="InterPro"/>
</dbReference>
<protein>
    <submittedName>
        <fullName evidence="2">Mobile element protein</fullName>
    </submittedName>
</protein>
<keyword evidence="3" id="KW-1185">Reference proteome</keyword>
<dbReference type="NCBIfam" id="NF033542">
    <property type="entry name" value="transpos_IS110"/>
    <property type="match status" value="1"/>
</dbReference>
<evidence type="ECO:0000313" key="3">
    <source>
        <dbReference type="Proteomes" id="UP000049855"/>
    </source>
</evidence>
<sequence length="292" mass="32922">MRDLSRYRLALVQERSQEIQRVQKILESANIKIGSLISDVNNMSGRLMLQAIIKGKLTPEEISTLGHANLKHSPEEYTKALKGRVNAVHQRLLSMQLTHIDELTQRIVELDNDLETIIAQIPNFKEALELIDSIPGVGRQSAMTILIEIGLDMSRFPTVKHLAAWSGVAPGNRESAGKNKPEKSRKGNKYLKAVLVQAAHSLHRKKNCHLREQYQRIKARRGSKKAAVAVAHTILRIVFYLLTRKEMYQELGANYVSEKTKNSQIQRYVKELAKLGLVIPNALVDQQLANSV</sequence>
<reference evidence="3" key="1">
    <citation type="submission" date="2015-03" db="EMBL/GenBank/DDBJ databases">
        <authorList>
            <person name="Nijsse Bart"/>
        </authorList>
    </citation>
    <scope>NUCLEOTIDE SEQUENCE [LARGE SCALE GENOMIC DNA]</scope>
</reference>
<dbReference type="InterPro" id="IPR047650">
    <property type="entry name" value="Transpos_IS110"/>
</dbReference>
<dbReference type="GO" id="GO:0006313">
    <property type="term" value="P:DNA transposition"/>
    <property type="evidence" value="ECO:0007669"/>
    <property type="project" value="InterPro"/>
</dbReference>
<dbReference type="GO" id="GO:0003677">
    <property type="term" value="F:DNA binding"/>
    <property type="evidence" value="ECO:0007669"/>
    <property type="project" value="InterPro"/>
</dbReference>
<dbReference type="EMBL" id="CTRP01000015">
    <property type="protein sequence ID" value="CQR74799.1"/>
    <property type="molecule type" value="Genomic_DNA"/>
</dbReference>
<gene>
    <name evidence="2" type="ORF">SpAn4DRAFT_4156</name>
</gene>
<proteinExistence type="predicted"/>
<dbReference type="InterPro" id="IPR003346">
    <property type="entry name" value="Transposase_20"/>
</dbReference>
<dbReference type="AlphaFoldDB" id="A0A0U1L697"/>
<evidence type="ECO:0000259" key="1">
    <source>
        <dbReference type="Pfam" id="PF02371"/>
    </source>
</evidence>
<organism evidence="2 3">
    <name type="scientific">Sporomusa ovata</name>
    <dbReference type="NCBI Taxonomy" id="2378"/>
    <lineage>
        <taxon>Bacteria</taxon>
        <taxon>Bacillati</taxon>
        <taxon>Bacillota</taxon>
        <taxon>Negativicutes</taxon>
        <taxon>Selenomonadales</taxon>
        <taxon>Sporomusaceae</taxon>
        <taxon>Sporomusa</taxon>
    </lineage>
</organism>
<evidence type="ECO:0000313" key="2">
    <source>
        <dbReference type="EMBL" id="CQR74799.1"/>
    </source>
</evidence>
<feature type="domain" description="Transposase IS116/IS110/IS902 C-terminal" evidence="1">
    <location>
        <begin position="129"/>
        <end position="215"/>
    </location>
</feature>
<accession>A0A0U1L697</accession>
<dbReference type="PANTHER" id="PTHR33055:SF15">
    <property type="entry name" value="TRANSPOSASE-RELATED"/>
    <property type="match status" value="1"/>
</dbReference>
<dbReference type="PANTHER" id="PTHR33055">
    <property type="entry name" value="TRANSPOSASE FOR INSERTION SEQUENCE ELEMENT IS1111A"/>
    <property type="match status" value="1"/>
</dbReference>